<evidence type="ECO:0000256" key="1">
    <source>
        <dbReference type="ARBA" id="ARBA00007392"/>
    </source>
</evidence>
<evidence type="ECO:0000256" key="5">
    <source>
        <dbReference type="ARBA" id="ARBA00032507"/>
    </source>
</evidence>
<dbReference type="HAMAP" id="MF_00216">
    <property type="entry name" value="aIF_1A"/>
    <property type="match status" value="1"/>
</dbReference>
<dbReference type="InterPro" id="IPR018104">
    <property type="entry name" value="TIF_eIF-1A_CS"/>
</dbReference>
<dbReference type="InterPro" id="IPR001253">
    <property type="entry name" value="TIF_eIF-1A"/>
</dbReference>
<gene>
    <name evidence="12" type="ORF">GX51_04481</name>
</gene>
<keyword evidence="2 7" id="KW-0396">Initiation factor</keyword>
<dbReference type="EMBL" id="PDNC01000056">
    <property type="protein sequence ID" value="PGH02747.1"/>
    <property type="molecule type" value="Genomic_DNA"/>
</dbReference>
<evidence type="ECO:0000256" key="6">
    <source>
        <dbReference type="ARBA" id="ARBA00067293"/>
    </source>
</evidence>
<dbReference type="NCBIfam" id="TIGR00523">
    <property type="entry name" value="eIF-1A"/>
    <property type="match status" value="1"/>
</dbReference>
<dbReference type="PANTHER" id="PTHR21668">
    <property type="entry name" value="EIF-1A"/>
    <property type="match status" value="1"/>
</dbReference>
<dbReference type="Pfam" id="PF01176">
    <property type="entry name" value="eIF-1a"/>
    <property type="match status" value="1"/>
</dbReference>
<dbReference type="PROSITE" id="PS01262">
    <property type="entry name" value="IF1A"/>
    <property type="match status" value="1"/>
</dbReference>
<dbReference type="Proteomes" id="UP000224080">
    <property type="component" value="Unassembled WGS sequence"/>
</dbReference>
<dbReference type="Gene3D" id="2.40.50.140">
    <property type="entry name" value="Nucleic acid-binding proteins"/>
    <property type="match status" value="1"/>
</dbReference>
<protein>
    <recommendedName>
        <fullName evidence="6">Eukaryotic translation initiation factor 1A</fullName>
    </recommendedName>
    <alternativeName>
        <fullName evidence="5">Eukaryotic translation initiation factor 4C</fullName>
    </alternativeName>
</protein>
<feature type="domain" description="S1-like" evidence="11">
    <location>
        <begin position="109"/>
        <end position="183"/>
    </location>
</feature>
<feature type="region of interest" description="Disordered" evidence="10">
    <location>
        <begin position="195"/>
        <end position="237"/>
    </location>
</feature>
<evidence type="ECO:0000256" key="4">
    <source>
        <dbReference type="ARBA" id="ARBA00025502"/>
    </source>
</evidence>
<dbReference type="SUPFAM" id="SSF50249">
    <property type="entry name" value="Nucleic acid-binding proteins"/>
    <property type="match status" value="1"/>
</dbReference>
<accession>A0A2B7X1W1</accession>
<keyword evidence="3 7" id="KW-0648">Protein biosynthesis</keyword>
<reference evidence="12 13" key="1">
    <citation type="submission" date="2017-10" db="EMBL/GenBank/DDBJ databases">
        <title>Comparative genomics in systemic dimorphic fungi from Ajellomycetaceae.</title>
        <authorList>
            <person name="Munoz J.F."/>
            <person name="Mcewen J.G."/>
            <person name="Clay O.K."/>
            <person name="Cuomo C.A."/>
        </authorList>
    </citation>
    <scope>NUCLEOTIDE SEQUENCE [LARGE SCALE GENOMIC DNA]</scope>
    <source>
        <strain evidence="12 13">UAMH130</strain>
    </source>
</reference>
<feature type="compositionally biased region" description="Basic and acidic residues" evidence="10">
    <location>
        <begin position="56"/>
        <end position="69"/>
    </location>
</feature>
<feature type="compositionally biased region" description="Acidic residues" evidence="10">
    <location>
        <begin position="212"/>
        <end position="237"/>
    </location>
</feature>
<dbReference type="STRING" id="2060905.A0A2B7X1W1"/>
<dbReference type="AlphaFoldDB" id="A0A2B7X1W1"/>
<evidence type="ECO:0000313" key="12">
    <source>
        <dbReference type="EMBL" id="PGH02747.1"/>
    </source>
</evidence>
<comment type="function">
    <text evidence="4 9">Seems to be required for maximal rate of protein biosynthesis. Enhances ribosome dissociation into subunits and stabilizes the binding of the initiator Met-tRNA(I) to 40 S ribosomal subunits.</text>
</comment>
<feature type="compositionally biased region" description="Basic and acidic residues" evidence="10">
    <location>
        <begin position="201"/>
        <end position="211"/>
    </location>
</feature>
<feature type="region of interest" description="Disordered" evidence="10">
    <location>
        <begin position="78"/>
        <end position="116"/>
    </location>
</feature>
<dbReference type="GO" id="GO:0003743">
    <property type="term" value="F:translation initiation factor activity"/>
    <property type="evidence" value="ECO:0007669"/>
    <property type="project" value="UniProtKB-UniRule"/>
</dbReference>
<evidence type="ECO:0000256" key="7">
    <source>
        <dbReference type="PROSITE-ProRule" id="PRU00181"/>
    </source>
</evidence>
<proteinExistence type="inferred from homology"/>
<keyword evidence="13" id="KW-1185">Reference proteome</keyword>
<evidence type="ECO:0000256" key="2">
    <source>
        <dbReference type="ARBA" id="ARBA00022540"/>
    </source>
</evidence>
<organism evidence="12 13">
    <name type="scientific">Blastomyces parvus</name>
    <dbReference type="NCBI Taxonomy" id="2060905"/>
    <lineage>
        <taxon>Eukaryota</taxon>
        <taxon>Fungi</taxon>
        <taxon>Dikarya</taxon>
        <taxon>Ascomycota</taxon>
        <taxon>Pezizomycotina</taxon>
        <taxon>Eurotiomycetes</taxon>
        <taxon>Eurotiomycetidae</taxon>
        <taxon>Onygenales</taxon>
        <taxon>Ajellomycetaceae</taxon>
        <taxon>Blastomyces</taxon>
    </lineage>
</organism>
<dbReference type="GO" id="GO:0003725">
    <property type="term" value="F:double-stranded RNA binding"/>
    <property type="evidence" value="ECO:0007669"/>
    <property type="project" value="UniProtKB-ARBA"/>
</dbReference>
<dbReference type="CDD" id="cd05793">
    <property type="entry name" value="S1_IF1A"/>
    <property type="match status" value="1"/>
</dbReference>
<dbReference type="PROSITE" id="PS50832">
    <property type="entry name" value="S1_IF1_TYPE"/>
    <property type="match status" value="1"/>
</dbReference>
<feature type="region of interest" description="Disordered" evidence="10">
    <location>
        <begin position="52"/>
        <end position="71"/>
    </location>
</feature>
<dbReference type="SMART" id="SM00652">
    <property type="entry name" value="eIF1a"/>
    <property type="match status" value="1"/>
</dbReference>
<evidence type="ECO:0000256" key="9">
    <source>
        <dbReference type="RuleBase" id="RU004365"/>
    </source>
</evidence>
<comment type="similarity">
    <text evidence="1 8">Belongs to the eIF-1A family.</text>
</comment>
<dbReference type="InterPro" id="IPR006196">
    <property type="entry name" value="RNA-binding_domain_S1_IF1"/>
</dbReference>
<sequence length="237" mass="27420">MQSLERTEEDGDRRGMYTGVLTNLRMRKVLEKSFKVRVEACQIGSSRSFGVAIQPAERENPPPYKEPKIDNTNIWQQPHHHHNRQRYLASNPSTGGKNRRRGKNENDNEKRELTFKEEGQEYAQVVKMLGNGRLEALCFDGEKRLAHIRGKLRKKVWINQGDIILLSLRDYQDEKGDVILKYNADEARSLKAYGELPESAKINETDTYGHEDIDDNVEFDEDRDGSEDDKDIDVDEI</sequence>
<comment type="caution">
    <text evidence="12">The sequence shown here is derived from an EMBL/GenBank/DDBJ whole genome shotgun (WGS) entry which is preliminary data.</text>
</comment>
<evidence type="ECO:0000256" key="10">
    <source>
        <dbReference type="SAM" id="MobiDB-lite"/>
    </source>
</evidence>
<name>A0A2B7X1W1_9EURO</name>
<dbReference type="OrthoDB" id="274995at2759"/>
<evidence type="ECO:0000256" key="8">
    <source>
        <dbReference type="RuleBase" id="RU004364"/>
    </source>
</evidence>
<evidence type="ECO:0000259" key="11">
    <source>
        <dbReference type="PROSITE" id="PS50832"/>
    </source>
</evidence>
<dbReference type="FunFam" id="2.40.50.140:FF:000071">
    <property type="entry name" value="Eukaryotic translation initiation factor 1A"/>
    <property type="match status" value="1"/>
</dbReference>
<evidence type="ECO:0000256" key="3">
    <source>
        <dbReference type="ARBA" id="ARBA00022917"/>
    </source>
</evidence>
<feature type="compositionally biased region" description="Basic and acidic residues" evidence="10">
    <location>
        <begin position="103"/>
        <end position="116"/>
    </location>
</feature>
<dbReference type="InterPro" id="IPR012340">
    <property type="entry name" value="NA-bd_OB-fold"/>
</dbReference>
<evidence type="ECO:0000313" key="13">
    <source>
        <dbReference type="Proteomes" id="UP000224080"/>
    </source>
</evidence>